<dbReference type="SUPFAM" id="SSF63817">
    <property type="entry name" value="Sortase"/>
    <property type="match status" value="1"/>
</dbReference>
<reference evidence="4" key="2">
    <citation type="submission" date="2016-04" db="EMBL/GenBank/DDBJ databases">
        <title>Planomonospora sphaerica JCM9374 whole genome shotgun sequence.</title>
        <authorList>
            <person name="Suzuki T."/>
            <person name="Dohra H."/>
            <person name="Kodani S."/>
        </authorList>
    </citation>
    <scope>NUCLEOTIDE SEQUENCE [LARGE SCALE GENOMIC DNA]</scope>
    <source>
        <strain evidence="4">JCM 9374</strain>
    </source>
</reference>
<organism evidence="3 4">
    <name type="scientific">Planomonospora sphaerica</name>
    <dbReference type="NCBI Taxonomy" id="161355"/>
    <lineage>
        <taxon>Bacteria</taxon>
        <taxon>Bacillati</taxon>
        <taxon>Actinomycetota</taxon>
        <taxon>Actinomycetes</taxon>
        <taxon>Streptosporangiales</taxon>
        <taxon>Streptosporangiaceae</taxon>
        <taxon>Planomonospora</taxon>
    </lineage>
</organism>
<protein>
    <submittedName>
        <fullName evidence="3">Peptidase C60</fullName>
    </submittedName>
</protein>
<evidence type="ECO:0000313" key="3">
    <source>
        <dbReference type="EMBL" id="GAT66084.1"/>
    </source>
</evidence>
<proteinExistence type="predicted"/>
<dbReference type="AlphaFoldDB" id="A0A171C491"/>
<dbReference type="Gene3D" id="2.40.260.10">
    <property type="entry name" value="Sortase"/>
    <property type="match status" value="1"/>
</dbReference>
<reference evidence="3 4" key="1">
    <citation type="journal article" date="2016" name="Genome Announc.">
        <title>Draft Genome Sequence of Planomonospora sphaerica JCM9374, a Rare Actinomycete.</title>
        <authorList>
            <person name="Dohra H."/>
            <person name="Suzuki T."/>
            <person name="Inoue Y."/>
            <person name="Kodani S."/>
        </authorList>
    </citation>
    <scope>NUCLEOTIDE SEQUENCE [LARGE SCALE GENOMIC DNA]</scope>
    <source>
        <strain evidence="3 4">JCM 9374</strain>
    </source>
</reference>
<keyword evidence="1" id="KW-0378">Hydrolase</keyword>
<dbReference type="InterPro" id="IPR005754">
    <property type="entry name" value="Sortase"/>
</dbReference>
<name>A0A171C491_9ACTN</name>
<dbReference type="Pfam" id="PF04203">
    <property type="entry name" value="Sortase"/>
    <property type="match status" value="1"/>
</dbReference>
<evidence type="ECO:0000313" key="4">
    <source>
        <dbReference type="Proteomes" id="UP000077701"/>
    </source>
</evidence>
<dbReference type="NCBIfam" id="NF033748">
    <property type="entry name" value="class_F_sortase"/>
    <property type="match status" value="1"/>
</dbReference>
<dbReference type="Proteomes" id="UP000077701">
    <property type="component" value="Unassembled WGS sequence"/>
</dbReference>
<dbReference type="RefSeq" id="WP_068895956.1">
    <property type="nucleotide sequence ID" value="NZ_BDCX01000003.1"/>
</dbReference>
<sequence length="236" mass="24396">MPSTGRRPTLGAAALATAAGVLLCGLGVGRILSEEGAFSASAGQPPPAEASPAAPPEGVSRRPLVPVASGGSLAYTFARPLKRSVPLTVHIPRIGVTARLMRLGLGAGGAIENPPLHPPDLAGWYAGGPAPGERGPAVITGHLDTRTGPAVFARLHRLRRGDQIQVLRRDGSVAVFAVDASELAAKDAFPTARVYGDVDYAALRLVTCGGAFDHGTRSYTGNTIVYAHLARVYRRT</sequence>
<keyword evidence="4" id="KW-1185">Reference proteome</keyword>
<dbReference type="EMBL" id="BDCX01000003">
    <property type="protein sequence ID" value="GAT66084.1"/>
    <property type="molecule type" value="Genomic_DNA"/>
</dbReference>
<accession>A0A171C491</accession>
<comment type="caution">
    <text evidence="3">The sequence shown here is derived from an EMBL/GenBank/DDBJ whole genome shotgun (WGS) entry which is preliminary data.</text>
</comment>
<dbReference type="GO" id="GO:0016787">
    <property type="term" value="F:hydrolase activity"/>
    <property type="evidence" value="ECO:0007669"/>
    <property type="project" value="UniProtKB-KW"/>
</dbReference>
<feature type="compositionally biased region" description="Pro residues" evidence="2">
    <location>
        <begin position="44"/>
        <end position="55"/>
    </location>
</feature>
<evidence type="ECO:0000256" key="1">
    <source>
        <dbReference type="ARBA" id="ARBA00022801"/>
    </source>
</evidence>
<gene>
    <name evidence="3" type="ORF">PS9374_01728</name>
</gene>
<dbReference type="InterPro" id="IPR042001">
    <property type="entry name" value="Sortase_F"/>
</dbReference>
<dbReference type="InterPro" id="IPR023365">
    <property type="entry name" value="Sortase_dom-sf"/>
</dbReference>
<feature type="region of interest" description="Disordered" evidence="2">
    <location>
        <begin position="38"/>
        <end position="65"/>
    </location>
</feature>
<dbReference type="CDD" id="cd05829">
    <property type="entry name" value="Sortase_F"/>
    <property type="match status" value="1"/>
</dbReference>
<evidence type="ECO:0000256" key="2">
    <source>
        <dbReference type="SAM" id="MobiDB-lite"/>
    </source>
</evidence>